<reference evidence="2" key="1">
    <citation type="journal article" date="2022" name="Mol. Ecol. Resour.">
        <title>The genomes of chicory, endive, great burdock and yacon provide insights into Asteraceae palaeo-polyploidization history and plant inulin production.</title>
        <authorList>
            <person name="Fan W."/>
            <person name="Wang S."/>
            <person name="Wang H."/>
            <person name="Wang A."/>
            <person name="Jiang F."/>
            <person name="Liu H."/>
            <person name="Zhao H."/>
            <person name="Xu D."/>
            <person name="Zhang Y."/>
        </authorList>
    </citation>
    <scope>NUCLEOTIDE SEQUENCE [LARGE SCALE GENOMIC DNA]</scope>
    <source>
        <strain evidence="2">cv. Punajuju</strain>
    </source>
</reference>
<keyword evidence="2" id="KW-1185">Reference proteome</keyword>
<comment type="caution">
    <text evidence="1">The sequence shown here is derived from an EMBL/GenBank/DDBJ whole genome shotgun (WGS) entry which is preliminary data.</text>
</comment>
<dbReference type="EMBL" id="CM042014">
    <property type="protein sequence ID" value="KAI3723806.1"/>
    <property type="molecule type" value="Genomic_DNA"/>
</dbReference>
<accession>A0ACB9BP57</accession>
<evidence type="ECO:0000313" key="1">
    <source>
        <dbReference type="EMBL" id="KAI3723806.1"/>
    </source>
</evidence>
<dbReference type="Proteomes" id="UP001055811">
    <property type="component" value="Linkage Group LG06"/>
</dbReference>
<protein>
    <submittedName>
        <fullName evidence="1">Uncharacterized protein</fullName>
    </submittedName>
</protein>
<evidence type="ECO:0000313" key="2">
    <source>
        <dbReference type="Proteomes" id="UP001055811"/>
    </source>
</evidence>
<name>A0ACB9BP57_CICIN</name>
<proteinExistence type="predicted"/>
<reference evidence="1 2" key="2">
    <citation type="journal article" date="2022" name="Mol. Ecol. Resour.">
        <title>The genomes of chicory, endive, great burdock and yacon provide insights into Asteraceae paleo-polyploidization history and plant inulin production.</title>
        <authorList>
            <person name="Fan W."/>
            <person name="Wang S."/>
            <person name="Wang H."/>
            <person name="Wang A."/>
            <person name="Jiang F."/>
            <person name="Liu H."/>
            <person name="Zhao H."/>
            <person name="Xu D."/>
            <person name="Zhang Y."/>
        </authorList>
    </citation>
    <scope>NUCLEOTIDE SEQUENCE [LARGE SCALE GENOMIC DNA]</scope>
    <source>
        <strain evidence="2">cv. Punajuju</strain>
        <tissue evidence="1">Leaves</tissue>
    </source>
</reference>
<organism evidence="1 2">
    <name type="scientific">Cichorium intybus</name>
    <name type="common">Chicory</name>
    <dbReference type="NCBI Taxonomy" id="13427"/>
    <lineage>
        <taxon>Eukaryota</taxon>
        <taxon>Viridiplantae</taxon>
        <taxon>Streptophyta</taxon>
        <taxon>Embryophyta</taxon>
        <taxon>Tracheophyta</taxon>
        <taxon>Spermatophyta</taxon>
        <taxon>Magnoliopsida</taxon>
        <taxon>eudicotyledons</taxon>
        <taxon>Gunneridae</taxon>
        <taxon>Pentapetalae</taxon>
        <taxon>asterids</taxon>
        <taxon>campanulids</taxon>
        <taxon>Asterales</taxon>
        <taxon>Asteraceae</taxon>
        <taxon>Cichorioideae</taxon>
        <taxon>Cichorieae</taxon>
        <taxon>Cichoriinae</taxon>
        <taxon>Cichorium</taxon>
    </lineage>
</organism>
<sequence length="101" mass="12140">MDRRHKPHQRRRLEAVDRTSHRKTYRHRLLVASPEHLPIAHTLPSDAREGWSELVGRDPRPVMREAYNMFKDGGDPEKMQSFQQRDAYRVFVKMPQRDTYN</sequence>
<gene>
    <name evidence="1" type="ORF">L2E82_35564</name>
</gene>